<dbReference type="GO" id="GO:0005886">
    <property type="term" value="C:plasma membrane"/>
    <property type="evidence" value="ECO:0007669"/>
    <property type="project" value="TreeGrafter"/>
</dbReference>
<dbReference type="RefSeq" id="WP_184946667.1">
    <property type="nucleotide sequence ID" value="NZ_BAAAWZ010000004.1"/>
</dbReference>
<dbReference type="Pfam" id="PF05147">
    <property type="entry name" value="LANC_like"/>
    <property type="match status" value="1"/>
</dbReference>
<dbReference type="GO" id="GO:0005524">
    <property type="term" value="F:ATP binding"/>
    <property type="evidence" value="ECO:0007669"/>
    <property type="project" value="InterPro"/>
</dbReference>
<keyword evidence="1" id="KW-0479">Metal-binding</keyword>
<keyword evidence="4" id="KW-0808">Transferase</keyword>
<comment type="caution">
    <text evidence="4">The sequence shown here is derived from an EMBL/GenBank/DDBJ whole genome shotgun (WGS) entry which is preliminary data.</text>
</comment>
<dbReference type="InterPro" id="IPR007822">
    <property type="entry name" value="LANC-like"/>
</dbReference>
<dbReference type="Pfam" id="PF25816">
    <property type="entry name" value="RamC_N"/>
    <property type="match status" value="1"/>
</dbReference>
<reference evidence="4 5" key="1">
    <citation type="submission" date="2020-08" db="EMBL/GenBank/DDBJ databases">
        <title>Genomic Encyclopedia of Type Strains, Phase III (KMG-III): the genomes of soil and plant-associated and newly described type strains.</title>
        <authorList>
            <person name="Whitman W."/>
        </authorList>
    </citation>
    <scope>NUCLEOTIDE SEQUENCE [LARGE SCALE GENOMIC DNA]</scope>
    <source>
        <strain evidence="4 5">CECT 3303</strain>
    </source>
</reference>
<dbReference type="GO" id="GO:0031179">
    <property type="term" value="P:peptide modification"/>
    <property type="evidence" value="ECO:0007669"/>
    <property type="project" value="InterPro"/>
</dbReference>
<dbReference type="PANTHER" id="PTHR12736">
    <property type="entry name" value="LANC-LIKE PROTEIN"/>
    <property type="match status" value="1"/>
</dbReference>
<dbReference type="InterPro" id="IPR000719">
    <property type="entry name" value="Prot_kinase_dom"/>
</dbReference>
<organism evidence="4 5">
    <name type="scientific">Planomonospora venezuelensis</name>
    <dbReference type="NCBI Taxonomy" id="1999"/>
    <lineage>
        <taxon>Bacteria</taxon>
        <taxon>Bacillati</taxon>
        <taxon>Actinomycetota</taxon>
        <taxon>Actinomycetes</taxon>
        <taxon>Streptosporangiales</taxon>
        <taxon>Streptosporangiaceae</taxon>
        <taxon>Planomonospora</taxon>
    </lineage>
</organism>
<accession>A0A841D8I0</accession>
<dbReference type="SMART" id="SM00220">
    <property type="entry name" value="S_TKc"/>
    <property type="match status" value="1"/>
</dbReference>
<dbReference type="NCBIfam" id="NF038150">
    <property type="entry name" value="lanthi_synth_IV"/>
    <property type="match status" value="1"/>
</dbReference>
<dbReference type="Gene3D" id="3.30.200.20">
    <property type="entry name" value="Phosphorylase Kinase, domain 1"/>
    <property type="match status" value="1"/>
</dbReference>
<dbReference type="Proteomes" id="UP000562352">
    <property type="component" value="Unassembled WGS sequence"/>
</dbReference>
<dbReference type="Gene3D" id="1.50.10.10">
    <property type="match status" value="1"/>
</dbReference>
<feature type="binding site" evidence="1">
    <location>
        <position position="819"/>
    </location>
    <ligand>
        <name>Zn(2+)</name>
        <dbReference type="ChEBI" id="CHEBI:29105"/>
    </ligand>
</feature>
<feature type="domain" description="Protein kinase" evidence="3">
    <location>
        <begin position="249"/>
        <end position="513"/>
    </location>
</feature>
<dbReference type="InterPro" id="IPR011009">
    <property type="entry name" value="Kinase-like_dom_sf"/>
</dbReference>
<dbReference type="InterPro" id="IPR057929">
    <property type="entry name" value="RamC_N"/>
</dbReference>
<dbReference type="EMBL" id="JACHJJ010000024">
    <property type="protein sequence ID" value="MBB5966501.1"/>
    <property type="molecule type" value="Genomic_DNA"/>
</dbReference>
<evidence type="ECO:0000256" key="1">
    <source>
        <dbReference type="PIRSR" id="PIRSR607822-1"/>
    </source>
</evidence>
<dbReference type="InterPro" id="IPR058053">
    <property type="entry name" value="RamC_C"/>
</dbReference>
<dbReference type="PRINTS" id="PR01950">
    <property type="entry name" value="LANCSUPER"/>
</dbReference>
<evidence type="ECO:0000313" key="5">
    <source>
        <dbReference type="Proteomes" id="UP000562352"/>
    </source>
</evidence>
<feature type="binding site" evidence="1">
    <location>
        <position position="864"/>
    </location>
    <ligand>
        <name>Zn(2+)</name>
        <dbReference type="ChEBI" id="CHEBI:29105"/>
    </ligand>
</feature>
<dbReference type="CDD" id="cd04791">
    <property type="entry name" value="LanC_SerThrkinase"/>
    <property type="match status" value="1"/>
</dbReference>
<dbReference type="Pfam" id="PF00069">
    <property type="entry name" value="Pkinase"/>
    <property type="match status" value="1"/>
</dbReference>
<dbReference type="GO" id="GO:0004672">
    <property type="term" value="F:protein kinase activity"/>
    <property type="evidence" value="ECO:0007669"/>
    <property type="project" value="InterPro"/>
</dbReference>
<dbReference type="SUPFAM" id="SSF158745">
    <property type="entry name" value="LanC-like"/>
    <property type="match status" value="1"/>
</dbReference>
<gene>
    <name evidence="4" type="ORF">FHS22_005793</name>
</gene>
<protein>
    <submittedName>
        <fullName evidence="4">tRNA A-37 threonylcarbamoyl transferase component Bud32</fullName>
    </submittedName>
</protein>
<dbReference type="PROSITE" id="PS50011">
    <property type="entry name" value="PROTEIN_KINASE_DOM"/>
    <property type="match status" value="1"/>
</dbReference>
<keyword evidence="1" id="KW-0862">Zinc</keyword>
<feature type="binding site" evidence="1">
    <location>
        <position position="865"/>
    </location>
    <ligand>
        <name>Zn(2+)</name>
        <dbReference type="ChEBI" id="CHEBI:29105"/>
    </ligand>
</feature>
<dbReference type="PANTHER" id="PTHR12736:SF7">
    <property type="entry name" value="LANC-LIKE PROTEIN 3"/>
    <property type="match status" value="1"/>
</dbReference>
<keyword evidence="5" id="KW-1185">Reference proteome</keyword>
<dbReference type="Gene3D" id="1.10.510.10">
    <property type="entry name" value="Transferase(Phosphotransferase) domain 1"/>
    <property type="match status" value="1"/>
</dbReference>
<dbReference type="GO" id="GO:0005975">
    <property type="term" value="P:carbohydrate metabolic process"/>
    <property type="evidence" value="ECO:0007669"/>
    <property type="project" value="InterPro"/>
</dbReference>
<dbReference type="InterPro" id="IPR012341">
    <property type="entry name" value="6hp_glycosidase-like_sf"/>
</dbReference>
<evidence type="ECO:0000259" key="3">
    <source>
        <dbReference type="PROSITE" id="PS50011"/>
    </source>
</evidence>
<dbReference type="AlphaFoldDB" id="A0A841D8I0"/>
<evidence type="ECO:0000313" key="4">
    <source>
        <dbReference type="EMBL" id="MBB5966501.1"/>
    </source>
</evidence>
<dbReference type="GO" id="GO:0046872">
    <property type="term" value="F:metal ion binding"/>
    <property type="evidence" value="ECO:0007669"/>
    <property type="project" value="UniProtKB-KW"/>
</dbReference>
<proteinExistence type="predicted"/>
<sequence>MAVRSTGEGGRADGDRHLLEDIARATLGRVAGRAADVADAGAEPAAGGSAPAAGRLLPGWEIHPGTPWTYAAPADSVRRAQGWKLHVSATPLSAPVVLARVAEVLGRRRCPFKFAATLGETGALLSREQDRGSVGKFVTVYPPDDETAVAIAEELHRATSGLPGPPILSDRAYLPGSLVHYRFGVFSAPGELDNDGTYTSRLTAPDGTRVTDERKAWYSPPEWARCPFESGRAPARTTVPEAVLLGGRFVVRQAVRHGAKGGVFLAEDRETGGQVVVKHARPHLGAGLHGRDGRDRLRHEARMLDLFAPLGVTARKVELFEQDDNLFLAQERLSGSVLTEWAGRRRFSPPDPDRHAAVVGLARRLAALVAVVHGRGYVLRDLTPNNVIVTGDDCLLIDLETAAVPGTPVVRAFTPGYAPPEQVRGAEYGPAPGPEADLFALGATVFFMATDCQPVLAEDRPAGTRSWDARLGTLVSVATAGDPVATALVPLFLGLMGQEPGRRWDLERVRAFLDGLAAAPLPPAVRAGTPHGYRLGAAEQDRLLGDGLAHILRTISPAAVADPEARATLWPVKGARGYGATTDPCAVQYGSAGVLTLLASLAGHEAATASARPARTEAPGPHAGLPAGLRDAAGWTARRLAGEHRPSPGLYFGRAGIAWGLYEAGRALGDNGLRATGTGLALDLPTSWPNPDVCHGLSGTGLALLHFWYATGDARFRERAGECADALLKAARRTPETVLWPIPEDFDSGLAGVVHYGFAHGVAGVGAFLLAADAALGHEDCLETAVAAGETLLAAADRHGDAAWWASAPGGEDRLPHWCSGSSGVGTFLIRLYAATGDRRFLDAARGAAVAVHAHRLSSGTAACHGLAGDGQFLLDMADVLGEPVYRELAEELAGCLWARAVVRDGLLVVPDESTTEVTVGWNTGLAGVLDFLHRLRHGGPRPWMADPPGDGPPDPAAAGAARREPT</sequence>
<evidence type="ECO:0000256" key="2">
    <source>
        <dbReference type="SAM" id="MobiDB-lite"/>
    </source>
</evidence>
<name>A0A841D8I0_PLAVE</name>
<dbReference type="SUPFAM" id="SSF56112">
    <property type="entry name" value="Protein kinase-like (PK-like)"/>
    <property type="match status" value="1"/>
</dbReference>
<feature type="region of interest" description="Disordered" evidence="2">
    <location>
        <begin position="941"/>
        <end position="967"/>
    </location>
</feature>
<dbReference type="SMART" id="SM01260">
    <property type="entry name" value="LANC_like"/>
    <property type="match status" value="1"/>
</dbReference>